<organism evidence="1 2">
    <name type="scientific">Racocetra persica</name>
    <dbReference type="NCBI Taxonomy" id="160502"/>
    <lineage>
        <taxon>Eukaryota</taxon>
        <taxon>Fungi</taxon>
        <taxon>Fungi incertae sedis</taxon>
        <taxon>Mucoromycota</taxon>
        <taxon>Glomeromycotina</taxon>
        <taxon>Glomeromycetes</taxon>
        <taxon>Diversisporales</taxon>
        <taxon>Gigasporaceae</taxon>
        <taxon>Racocetra</taxon>
    </lineage>
</organism>
<feature type="non-terminal residue" evidence="1">
    <location>
        <position position="1"/>
    </location>
</feature>
<reference evidence="1" key="1">
    <citation type="submission" date="2021-06" db="EMBL/GenBank/DDBJ databases">
        <authorList>
            <person name="Kallberg Y."/>
            <person name="Tangrot J."/>
            <person name="Rosling A."/>
        </authorList>
    </citation>
    <scope>NUCLEOTIDE SEQUENCE</scope>
    <source>
        <strain evidence="1">MA461A</strain>
    </source>
</reference>
<evidence type="ECO:0000313" key="2">
    <source>
        <dbReference type="Proteomes" id="UP000789920"/>
    </source>
</evidence>
<dbReference type="EMBL" id="CAJVQC010112692">
    <property type="protein sequence ID" value="CAG8835749.1"/>
    <property type="molecule type" value="Genomic_DNA"/>
</dbReference>
<proteinExistence type="predicted"/>
<protein>
    <submittedName>
        <fullName evidence="1">29663_t:CDS:1</fullName>
    </submittedName>
</protein>
<keyword evidence="2" id="KW-1185">Reference proteome</keyword>
<accession>A0ACA9SD15</accession>
<evidence type="ECO:0000313" key="1">
    <source>
        <dbReference type="EMBL" id="CAG8835749.1"/>
    </source>
</evidence>
<sequence length="96" mass="10754">SISFGSSYDSQILIETNINKELGFLCAYVYTDTIRYAHYSIDENGTLLNLTKYEIPEWPFGLITLFTSLATVDEGYVILYAEYSVNEADIMSSLGG</sequence>
<comment type="caution">
    <text evidence="1">The sequence shown here is derived from an EMBL/GenBank/DDBJ whole genome shotgun (WGS) entry which is preliminary data.</text>
</comment>
<gene>
    <name evidence="1" type="ORF">RPERSI_LOCUS29666</name>
</gene>
<feature type="non-terminal residue" evidence="1">
    <location>
        <position position="96"/>
    </location>
</feature>
<name>A0ACA9SD15_9GLOM</name>
<dbReference type="Proteomes" id="UP000789920">
    <property type="component" value="Unassembled WGS sequence"/>
</dbReference>